<dbReference type="GO" id="GO:0017000">
    <property type="term" value="P:antibiotic biosynthetic process"/>
    <property type="evidence" value="ECO:0007669"/>
    <property type="project" value="InterPro"/>
</dbReference>
<comment type="caution">
    <text evidence="8">The sequence shown here is derived from an EMBL/GenBank/DDBJ whole genome shotgun (WGS) entry which is preliminary data.</text>
</comment>
<dbReference type="EMBL" id="CALNXJ010000023">
    <property type="protein sequence ID" value="CAH3128045.1"/>
    <property type="molecule type" value="Genomic_DNA"/>
</dbReference>
<accession>A0AAU9WWA3</accession>
<evidence type="ECO:0000256" key="4">
    <source>
        <dbReference type="ARBA" id="ARBA00023027"/>
    </source>
</evidence>
<evidence type="ECO:0000313" key="8">
    <source>
        <dbReference type="EMBL" id="CAH3128045.1"/>
    </source>
</evidence>
<dbReference type="Proteomes" id="UP001159428">
    <property type="component" value="Unassembled WGS sequence"/>
</dbReference>
<dbReference type="InterPro" id="IPR030960">
    <property type="entry name" value="DHQS/DOIS_N"/>
</dbReference>
<dbReference type="InterPro" id="IPR035872">
    <property type="entry name" value="EEVS-like"/>
</dbReference>
<dbReference type="AlphaFoldDB" id="A0AAU9WWA3"/>
<keyword evidence="4" id="KW-0520">NAD</keyword>
<dbReference type="InterPro" id="IPR050071">
    <property type="entry name" value="Dehydroquinate_synthase"/>
</dbReference>
<comment type="cofactor">
    <cofactor evidence="1">
        <name>NAD(+)</name>
        <dbReference type="ChEBI" id="CHEBI:57540"/>
    </cofactor>
</comment>
<proteinExistence type="predicted"/>
<evidence type="ECO:0000259" key="6">
    <source>
        <dbReference type="Pfam" id="PF01761"/>
    </source>
</evidence>
<dbReference type="PANTHER" id="PTHR43622:SF3">
    <property type="entry name" value="2-EPI-5-EPI-VALIOLONE SYNTHASE"/>
    <property type="match status" value="1"/>
</dbReference>
<evidence type="ECO:0000259" key="7">
    <source>
        <dbReference type="Pfam" id="PF24621"/>
    </source>
</evidence>
<evidence type="ECO:0000256" key="3">
    <source>
        <dbReference type="ARBA" id="ARBA00022741"/>
    </source>
</evidence>
<keyword evidence="2" id="KW-0479">Metal-binding</keyword>
<organism evidence="8 9">
    <name type="scientific">Pocillopora meandrina</name>
    <dbReference type="NCBI Taxonomy" id="46732"/>
    <lineage>
        <taxon>Eukaryota</taxon>
        <taxon>Metazoa</taxon>
        <taxon>Cnidaria</taxon>
        <taxon>Anthozoa</taxon>
        <taxon>Hexacorallia</taxon>
        <taxon>Scleractinia</taxon>
        <taxon>Astrocoeniina</taxon>
        <taxon>Pocilloporidae</taxon>
        <taxon>Pocillopora</taxon>
    </lineage>
</organism>
<reference evidence="8 9" key="1">
    <citation type="submission" date="2022-05" db="EMBL/GenBank/DDBJ databases">
        <authorList>
            <consortium name="Genoscope - CEA"/>
            <person name="William W."/>
        </authorList>
    </citation>
    <scope>NUCLEOTIDE SEQUENCE [LARGE SCALE GENOMIC DNA]</scope>
</reference>
<gene>
    <name evidence="8" type="ORF">PMEA_00013252</name>
</gene>
<evidence type="ECO:0000256" key="1">
    <source>
        <dbReference type="ARBA" id="ARBA00001911"/>
    </source>
</evidence>
<dbReference type="Pfam" id="PF01761">
    <property type="entry name" value="DHQ_synthase"/>
    <property type="match status" value="1"/>
</dbReference>
<dbReference type="GO" id="GO:0046872">
    <property type="term" value="F:metal ion binding"/>
    <property type="evidence" value="ECO:0007669"/>
    <property type="project" value="UniProtKB-KW"/>
</dbReference>
<dbReference type="PANTHER" id="PTHR43622">
    <property type="entry name" value="3-DEHYDROQUINATE SYNTHASE"/>
    <property type="match status" value="1"/>
</dbReference>
<evidence type="ECO:0000256" key="2">
    <source>
        <dbReference type="ARBA" id="ARBA00022723"/>
    </source>
</evidence>
<evidence type="ECO:0008006" key="10">
    <source>
        <dbReference type="Google" id="ProtNLM"/>
    </source>
</evidence>
<dbReference type="GO" id="GO:0000166">
    <property type="term" value="F:nucleotide binding"/>
    <property type="evidence" value="ECO:0007669"/>
    <property type="project" value="UniProtKB-KW"/>
</dbReference>
<keyword evidence="3" id="KW-0547">Nucleotide-binding</keyword>
<protein>
    <recommendedName>
        <fullName evidence="10">3-dehydroquinate synthase domain-containing protein</fullName>
    </recommendedName>
</protein>
<name>A0AAU9WWA3_9CNID</name>
<dbReference type="CDD" id="cd08199">
    <property type="entry name" value="EEVS"/>
    <property type="match status" value="1"/>
</dbReference>
<dbReference type="Gene3D" id="1.20.1090.10">
    <property type="entry name" value="Dehydroquinate synthase-like - alpha domain"/>
    <property type="match status" value="1"/>
</dbReference>
<keyword evidence="5" id="KW-0456">Lyase</keyword>
<dbReference type="GO" id="GO:0003856">
    <property type="term" value="F:3-dehydroquinate synthase activity"/>
    <property type="evidence" value="ECO:0007669"/>
    <property type="project" value="TreeGrafter"/>
</dbReference>
<sequence length="613" mass="68413">MKSRLDLVGMEVEKNSLQEKIVSLNDLPWKIFNDAALSVKELAKKIFALPAVSDFFIYTSRLDVFSKELSDSLSCDLESLLLIRKLKYFYNQPTAAVLQQLASLLERISSNKEAISKWNEIAKMVADENNIGTKPVHRFFKETGCPECYLDNAEYLEKFDPHGLYPTSIYRKCDGDILAKADASVVECTMRHTLTTTAKIVYKVLDPANPELKNVYKPLGRCVAVVDRNVNKIYGEEIQAYFDEHCIELQKVVITAGEVDKDIATVQNLLVMLKKLRVKRNEPVFVVGNGVIHDVTGCACSMYHRNTPYIMLSTSVVAGIDAGLSPRTGCDGFGFKNLFGAYHPPVLTLTDRSFFRSQHSACLRHGIAEIVKIAVVKDEELFALLEQKGCNLLSTKFGTEMEGFPGDQEAFGRVCDLIIGKALEYYMRSEYSNIFETHQCRPHAYGHTWSAGYELASGMLHGQAVATGMGFGAYLSLCTGWITQHEFDRILKLLSDLGLSLWHPVMEDSQALYQIQASVIEKRAGNLVAPVPKGLGKCGYINDMPYELLDKRLGEYRKVTQGYPRQGVGIEVHCKDIGLEDPATVGNVNRELPSQDAKDNASVNECHLEAVKK</sequence>
<evidence type="ECO:0000256" key="5">
    <source>
        <dbReference type="ARBA" id="ARBA00023239"/>
    </source>
</evidence>
<evidence type="ECO:0000313" key="9">
    <source>
        <dbReference type="Proteomes" id="UP001159428"/>
    </source>
</evidence>
<feature type="domain" description="3-dehydroquinate synthase C-terminal" evidence="7">
    <location>
        <begin position="366"/>
        <end position="513"/>
    </location>
</feature>
<keyword evidence="9" id="KW-1185">Reference proteome</keyword>
<dbReference type="Gene3D" id="3.40.50.1970">
    <property type="match status" value="1"/>
</dbReference>
<dbReference type="InterPro" id="IPR056179">
    <property type="entry name" value="DHQS_C"/>
</dbReference>
<dbReference type="SUPFAM" id="SSF56796">
    <property type="entry name" value="Dehydroquinate synthase-like"/>
    <property type="match status" value="1"/>
</dbReference>
<feature type="domain" description="3-dehydroquinate synthase N-terminal" evidence="6">
    <location>
        <begin position="252"/>
        <end position="359"/>
    </location>
</feature>
<dbReference type="Pfam" id="PF24621">
    <property type="entry name" value="DHQS_C"/>
    <property type="match status" value="1"/>
</dbReference>